<dbReference type="EMBL" id="CP002160">
    <property type="protein sequence ID" value="ADL52018.1"/>
    <property type="molecule type" value="Genomic_DNA"/>
</dbReference>
<dbReference type="eggNOG" id="ENOG5031ND8">
    <property type="taxonomic scope" value="Bacteria"/>
</dbReference>
<protein>
    <submittedName>
        <fullName evidence="1">Uncharacterized protein</fullName>
    </submittedName>
</protein>
<dbReference type="Proteomes" id="UP000002730">
    <property type="component" value="Chromosome"/>
</dbReference>
<evidence type="ECO:0000313" key="2">
    <source>
        <dbReference type="Proteomes" id="UP000002730"/>
    </source>
</evidence>
<dbReference type="RefSeq" id="WP_010076747.1">
    <property type="nucleotide sequence ID" value="NC_014393.1"/>
</dbReference>
<dbReference type="KEGG" id="ccb:Clocel_2288"/>
<keyword evidence="2" id="KW-1185">Reference proteome</keyword>
<reference evidence="1 2" key="1">
    <citation type="submission" date="2010-08" db="EMBL/GenBank/DDBJ databases">
        <title>Complete sequence of Clostridium cellulovorans 743B.</title>
        <authorList>
            <consortium name="US DOE Joint Genome Institute"/>
            <person name="Lucas S."/>
            <person name="Copeland A."/>
            <person name="Lapidus A."/>
            <person name="Cheng J.-F."/>
            <person name="Bruce D."/>
            <person name="Goodwin L."/>
            <person name="Pitluck S."/>
            <person name="Chertkov O."/>
            <person name="Detter J.C."/>
            <person name="Han C."/>
            <person name="Tapia R."/>
            <person name="Land M."/>
            <person name="Hauser L."/>
            <person name="Chang Y.-J."/>
            <person name="Jeffries C."/>
            <person name="Kyrpides N."/>
            <person name="Ivanova N."/>
            <person name="Mikhailova N."/>
            <person name="Hemme C.L."/>
            <person name="Woyke T."/>
        </authorList>
    </citation>
    <scope>NUCLEOTIDE SEQUENCE [LARGE SCALE GENOMIC DNA]</scope>
    <source>
        <strain evidence="2">ATCC 35296 / DSM 3052 / OCM 3 / 743B</strain>
    </source>
</reference>
<dbReference type="OrthoDB" id="511218at2"/>
<proteinExistence type="predicted"/>
<organism evidence="1 2">
    <name type="scientific">Clostridium cellulovorans (strain ATCC 35296 / DSM 3052 / OCM 3 / 743B)</name>
    <dbReference type="NCBI Taxonomy" id="573061"/>
    <lineage>
        <taxon>Bacteria</taxon>
        <taxon>Bacillati</taxon>
        <taxon>Bacillota</taxon>
        <taxon>Clostridia</taxon>
        <taxon>Eubacteriales</taxon>
        <taxon>Clostridiaceae</taxon>
        <taxon>Clostridium</taxon>
    </lineage>
</organism>
<accession>D9SP53</accession>
<evidence type="ECO:0000313" key="1">
    <source>
        <dbReference type="EMBL" id="ADL52018.1"/>
    </source>
</evidence>
<sequence>MNWKNWLKRWDMTTLKIKTSFLEMEWNPQTADQDAAWELYIELLTRITTQELINDDGDEQTALESIYEIFELTREIIKKYKRDCIEFTKIAIVILNQIIRPFTAKWHKISLLGFTQENKIEFRKELKDKQAILMVYTQMLGEMAGVEKINDLTLLEQ</sequence>
<dbReference type="HOGENOM" id="CLU_136611_0_0_9"/>
<name>D9SP53_CLOC7</name>
<dbReference type="AlphaFoldDB" id="D9SP53"/>
<dbReference type="STRING" id="573061.Clocel_2288"/>
<gene>
    <name evidence="1" type="ordered locus">Clocel_2288</name>
</gene>